<feature type="transmembrane region" description="Helical" evidence="8">
    <location>
        <begin position="124"/>
        <end position="142"/>
    </location>
</feature>
<reference evidence="9 10" key="1">
    <citation type="submission" date="2020-07" db="EMBL/GenBank/DDBJ databases">
        <title>Sequencing the genomes of 1000 actinobacteria strains.</title>
        <authorList>
            <person name="Klenk H.-P."/>
        </authorList>
    </citation>
    <scope>NUCLEOTIDE SEQUENCE [LARGE SCALE GENOMIC DNA]</scope>
    <source>
        <strain evidence="9 10">DSM 45278</strain>
    </source>
</reference>
<evidence type="ECO:0000313" key="10">
    <source>
        <dbReference type="Proteomes" id="UP000584931"/>
    </source>
</evidence>
<dbReference type="PANTHER" id="PTHR34584:SF1">
    <property type="entry name" value="NA(+)_H(+) ANTIPORTER SUBUNIT E1"/>
    <property type="match status" value="1"/>
</dbReference>
<evidence type="ECO:0000256" key="8">
    <source>
        <dbReference type="SAM" id="Phobius"/>
    </source>
</evidence>
<evidence type="ECO:0000256" key="5">
    <source>
        <dbReference type="ARBA" id="ARBA00022989"/>
    </source>
</evidence>
<evidence type="ECO:0000256" key="6">
    <source>
        <dbReference type="ARBA" id="ARBA00023136"/>
    </source>
</evidence>
<gene>
    <name evidence="9" type="ORF">HNR06_002755</name>
</gene>
<keyword evidence="3" id="KW-1003">Cell membrane</keyword>
<dbReference type="RefSeq" id="WP_179810286.1">
    <property type="nucleotide sequence ID" value="NZ_JACCHL010000001.1"/>
</dbReference>
<evidence type="ECO:0000256" key="2">
    <source>
        <dbReference type="ARBA" id="ARBA00006228"/>
    </source>
</evidence>
<feature type="transmembrane region" description="Helical" evidence="8">
    <location>
        <begin position="47"/>
        <end position="65"/>
    </location>
</feature>
<dbReference type="GO" id="GO:0008324">
    <property type="term" value="F:monoatomic cation transmembrane transporter activity"/>
    <property type="evidence" value="ECO:0007669"/>
    <property type="project" value="InterPro"/>
</dbReference>
<protein>
    <submittedName>
        <fullName evidence="9">Multicomponent Na+:H+ antiporter subunit E</fullName>
    </submittedName>
</protein>
<dbReference type="InterPro" id="IPR002758">
    <property type="entry name" value="Cation_antiport_E"/>
</dbReference>
<dbReference type="AlphaFoldDB" id="A0A7Y9XC91"/>
<evidence type="ECO:0000256" key="4">
    <source>
        <dbReference type="ARBA" id="ARBA00022692"/>
    </source>
</evidence>
<feature type="compositionally biased region" description="Basic and acidic residues" evidence="7">
    <location>
        <begin position="201"/>
        <end position="214"/>
    </location>
</feature>
<keyword evidence="5 8" id="KW-1133">Transmembrane helix</keyword>
<dbReference type="PANTHER" id="PTHR34584">
    <property type="entry name" value="NA(+)/H(+) ANTIPORTER SUBUNIT E1"/>
    <property type="match status" value="1"/>
</dbReference>
<keyword evidence="6 8" id="KW-0472">Membrane</keyword>
<organism evidence="9 10">
    <name type="scientific">Nocardiopsis sinuspersici</name>
    <dbReference type="NCBI Taxonomy" id="501010"/>
    <lineage>
        <taxon>Bacteria</taxon>
        <taxon>Bacillati</taxon>
        <taxon>Actinomycetota</taxon>
        <taxon>Actinomycetes</taxon>
        <taxon>Streptosporangiales</taxon>
        <taxon>Nocardiopsidaceae</taxon>
        <taxon>Nocardiopsis</taxon>
    </lineage>
</organism>
<comment type="similarity">
    <text evidence="2">Belongs to the CPA3 antiporters (TC 2.A.63) subunit E family.</text>
</comment>
<evidence type="ECO:0000256" key="1">
    <source>
        <dbReference type="ARBA" id="ARBA00004651"/>
    </source>
</evidence>
<feature type="transmembrane region" description="Helical" evidence="8">
    <location>
        <begin position="21"/>
        <end position="41"/>
    </location>
</feature>
<dbReference type="NCBIfam" id="NF006521">
    <property type="entry name" value="PRK08965.1-5"/>
    <property type="match status" value="1"/>
</dbReference>
<sequence>MTRPRKRKRAGLTALRRRVGKVQVPVALGMTLVWMLLFKGFQPRWESLGLLVLGFLVSVLIMVLFPMPPITPMPRFHPVHLVRLVLYVLAEMVVASFQVTVIIFTRRQAPSSVVAVRMRTDSDLTMVCTAIAASIIPGTLIVEVNRSERVLYVHMLGVGDDEAVERGRRDIWKLERRFVMALGTHEDIAALRAGGPEALDEQEKQETREGGERP</sequence>
<feature type="region of interest" description="Disordered" evidence="7">
    <location>
        <begin position="193"/>
        <end position="214"/>
    </location>
</feature>
<comment type="caution">
    <text evidence="9">The sequence shown here is derived from an EMBL/GenBank/DDBJ whole genome shotgun (WGS) entry which is preliminary data.</text>
</comment>
<evidence type="ECO:0000256" key="3">
    <source>
        <dbReference type="ARBA" id="ARBA00022475"/>
    </source>
</evidence>
<feature type="transmembrane region" description="Helical" evidence="8">
    <location>
        <begin position="85"/>
        <end position="104"/>
    </location>
</feature>
<dbReference type="EMBL" id="JACCHL010000001">
    <property type="protein sequence ID" value="NYH53166.1"/>
    <property type="molecule type" value="Genomic_DNA"/>
</dbReference>
<evidence type="ECO:0000313" key="9">
    <source>
        <dbReference type="EMBL" id="NYH53166.1"/>
    </source>
</evidence>
<evidence type="ECO:0000256" key="7">
    <source>
        <dbReference type="SAM" id="MobiDB-lite"/>
    </source>
</evidence>
<dbReference type="Proteomes" id="UP000584931">
    <property type="component" value="Unassembled WGS sequence"/>
</dbReference>
<keyword evidence="4 8" id="KW-0812">Transmembrane</keyword>
<comment type="subcellular location">
    <subcellularLocation>
        <location evidence="1">Cell membrane</location>
        <topology evidence="1">Multi-pass membrane protein</topology>
    </subcellularLocation>
</comment>
<name>A0A7Y9XC91_9ACTN</name>
<dbReference type="GO" id="GO:0005886">
    <property type="term" value="C:plasma membrane"/>
    <property type="evidence" value="ECO:0007669"/>
    <property type="project" value="UniProtKB-SubCell"/>
</dbReference>
<dbReference type="Pfam" id="PF01899">
    <property type="entry name" value="MNHE"/>
    <property type="match status" value="1"/>
</dbReference>
<accession>A0A7Y9XC91</accession>
<proteinExistence type="inferred from homology"/>